<proteinExistence type="predicted"/>
<evidence type="ECO:0000313" key="2">
    <source>
        <dbReference type="Proteomes" id="UP001243403"/>
    </source>
</evidence>
<sequence length="181" mass="20747">MRNVIYLILLITVFSCSKKQELPNDENNINSTVFFDPILLGATGVDASLKINSRFSECGEWGGHNEKIKIYSKERNYKDYFLDYEKTKIDCDKRDKNGGNIETVIFQKTIKLDDSGKKSITDYIKRMITSKVEERFPGNAGNSFTVINCDSTLVIKVYDSNSRNLKSYNTLLEELDLKNVK</sequence>
<dbReference type="RefSeq" id="WP_282714440.1">
    <property type="nucleotide sequence ID" value="NZ_JASCRZ010000001.1"/>
</dbReference>
<gene>
    <name evidence="1" type="ORF">QLS65_00160</name>
</gene>
<accession>A0ABT6V502</accession>
<organism evidence="1 2">
    <name type="scientific">Flavobacterium algoritolerans</name>
    <dbReference type="NCBI Taxonomy" id="3041254"/>
    <lineage>
        <taxon>Bacteria</taxon>
        <taxon>Pseudomonadati</taxon>
        <taxon>Bacteroidota</taxon>
        <taxon>Flavobacteriia</taxon>
        <taxon>Flavobacteriales</taxon>
        <taxon>Flavobacteriaceae</taxon>
        <taxon>Flavobacterium</taxon>
    </lineage>
</organism>
<name>A0ABT6V502_9FLAO</name>
<dbReference type="EMBL" id="JASCRZ010000001">
    <property type="protein sequence ID" value="MDI5893292.1"/>
    <property type="molecule type" value="Genomic_DNA"/>
</dbReference>
<evidence type="ECO:0000313" key="1">
    <source>
        <dbReference type="EMBL" id="MDI5893292.1"/>
    </source>
</evidence>
<keyword evidence="2" id="KW-1185">Reference proteome</keyword>
<evidence type="ECO:0008006" key="3">
    <source>
        <dbReference type="Google" id="ProtNLM"/>
    </source>
</evidence>
<dbReference type="PROSITE" id="PS51257">
    <property type="entry name" value="PROKAR_LIPOPROTEIN"/>
    <property type="match status" value="1"/>
</dbReference>
<comment type="caution">
    <text evidence="1">The sequence shown here is derived from an EMBL/GenBank/DDBJ whole genome shotgun (WGS) entry which is preliminary data.</text>
</comment>
<reference evidence="1 2" key="1">
    <citation type="submission" date="2023-04" db="EMBL/GenBank/DDBJ databases">
        <title>Two novel species of Flavobacterium.</title>
        <authorList>
            <person name="Liu Q."/>
            <person name="Xin Y.-H."/>
        </authorList>
    </citation>
    <scope>NUCLEOTIDE SEQUENCE [LARGE SCALE GENOMIC DNA]</scope>
    <source>
        <strain evidence="1 2">LB1P51</strain>
    </source>
</reference>
<dbReference type="Proteomes" id="UP001243403">
    <property type="component" value="Unassembled WGS sequence"/>
</dbReference>
<protein>
    <recommendedName>
        <fullName evidence="3">Lipoprotein</fullName>
    </recommendedName>
</protein>